<evidence type="ECO:0000256" key="1">
    <source>
        <dbReference type="SAM" id="MobiDB-lite"/>
    </source>
</evidence>
<evidence type="ECO:0000313" key="3">
    <source>
        <dbReference type="Proteomes" id="UP001066276"/>
    </source>
</evidence>
<keyword evidence="3" id="KW-1185">Reference proteome</keyword>
<organism evidence="2 3">
    <name type="scientific">Pleurodeles waltl</name>
    <name type="common">Iberian ribbed newt</name>
    <dbReference type="NCBI Taxonomy" id="8319"/>
    <lineage>
        <taxon>Eukaryota</taxon>
        <taxon>Metazoa</taxon>
        <taxon>Chordata</taxon>
        <taxon>Craniata</taxon>
        <taxon>Vertebrata</taxon>
        <taxon>Euteleostomi</taxon>
        <taxon>Amphibia</taxon>
        <taxon>Batrachia</taxon>
        <taxon>Caudata</taxon>
        <taxon>Salamandroidea</taxon>
        <taxon>Salamandridae</taxon>
        <taxon>Pleurodelinae</taxon>
        <taxon>Pleurodeles</taxon>
    </lineage>
</organism>
<feature type="compositionally biased region" description="Polar residues" evidence="1">
    <location>
        <begin position="103"/>
        <end position="123"/>
    </location>
</feature>
<proteinExistence type="predicted"/>
<dbReference type="Proteomes" id="UP001066276">
    <property type="component" value="Chromosome 1_2"/>
</dbReference>
<sequence length="160" mass="17474">MLWASPGRQQAGLTAGLHHSGSQGHRLLVLERFLRVWQPVHRTPPGRAVTRWQQAGSRQVSHTLAQRGAGRWYRAAALPESFWQESSPSAGGGRHSLKRDPGNSCSLPSSANRGAAWTSQTRASDWPGSSCRSTSPRRARQRQGEMGAEPGAAEKFEGKR</sequence>
<dbReference type="EMBL" id="JANPWB010000002">
    <property type="protein sequence ID" value="KAJ1210078.1"/>
    <property type="molecule type" value="Genomic_DNA"/>
</dbReference>
<reference evidence="2" key="1">
    <citation type="journal article" date="2022" name="bioRxiv">
        <title>Sequencing and chromosome-scale assembly of the giantPleurodeles waltlgenome.</title>
        <authorList>
            <person name="Brown T."/>
            <person name="Elewa A."/>
            <person name="Iarovenko S."/>
            <person name="Subramanian E."/>
            <person name="Araus A.J."/>
            <person name="Petzold A."/>
            <person name="Susuki M."/>
            <person name="Suzuki K.-i.T."/>
            <person name="Hayashi T."/>
            <person name="Toyoda A."/>
            <person name="Oliveira C."/>
            <person name="Osipova E."/>
            <person name="Leigh N.D."/>
            <person name="Simon A."/>
            <person name="Yun M.H."/>
        </authorList>
    </citation>
    <scope>NUCLEOTIDE SEQUENCE</scope>
    <source>
        <strain evidence="2">20211129_DDA</strain>
        <tissue evidence="2">Liver</tissue>
    </source>
</reference>
<name>A0AAV7W7U9_PLEWA</name>
<dbReference type="AlphaFoldDB" id="A0AAV7W7U9"/>
<feature type="region of interest" description="Disordered" evidence="1">
    <location>
        <begin position="83"/>
        <end position="160"/>
    </location>
</feature>
<evidence type="ECO:0000313" key="2">
    <source>
        <dbReference type="EMBL" id="KAJ1210078.1"/>
    </source>
</evidence>
<accession>A0AAV7W7U9</accession>
<comment type="caution">
    <text evidence="2">The sequence shown here is derived from an EMBL/GenBank/DDBJ whole genome shotgun (WGS) entry which is preliminary data.</text>
</comment>
<gene>
    <name evidence="2" type="ORF">NDU88_005446</name>
</gene>
<protein>
    <submittedName>
        <fullName evidence="2">Uncharacterized protein</fullName>
    </submittedName>
</protein>